<dbReference type="InterPro" id="IPR013766">
    <property type="entry name" value="Thioredoxin_domain"/>
</dbReference>
<reference evidence="9" key="1">
    <citation type="journal article" date="2019" name="Int. J. Syst. Evol. Microbiol.">
        <title>The Global Catalogue of Microorganisms (GCM) 10K type strain sequencing project: providing services to taxonomists for standard genome sequencing and annotation.</title>
        <authorList>
            <consortium name="The Broad Institute Genomics Platform"/>
            <consortium name="The Broad Institute Genome Sequencing Center for Infectious Disease"/>
            <person name="Wu L."/>
            <person name="Ma J."/>
        </authorList>
    </citation>
    <scope>NUCLEOTIDE SEQUENCE [LARGE SCALE GENOMIC DNA]</scope>
    <source>
        <strain evidence="9">CGMCC 1.12482</strain>
    </source>
</reference>
<keyword evidence="4" id="KW-1015">Disulfide bond</keyword>
<dbReference type="Pfam" id="PF14561">
    <property type="entry name" value="TPR_20"/>
    <property type="match status" value="1"/>
</dbReference>
<evidence type="ECO:0000256" key="3">
    <source>
        <dbReference type="ARBA" id="ARBA00022982"/>
    </source>
</evidence>
<dbReference type="Pfam" id="PF00085">
    <property type="entry name" value="Thioredoxin"/>
    <property type="match status" value="1"/>
</dbReference>
<dbReference type="SUPFAM" id="SSF48452">
    <property type="entry name" value="TPR-like"/>
    <property type="match status" value="1"/>
</dbReference>
<evidence type="ECO:0000313" key="9">
    <source>
        <dbReference type="Proteomes" id="UP000638188"/>
    </source>
</evidence>
<sequence length="293" mass="32071">MSASPHIFDVTEATFDRYVLENSFHKPVLVDFWAEWCAPCKALMPVLAAITDSYAGELLMAKVDCDQQPGLSERFGIRSLPTVVLFKDGQPVDGFAGIQPESAIRAIIEPHLGAVPEEAPEPEADLASVAAALLEEGHAAQAIALLQPAISEHPEDPLLVLLGRALALDGQLDAAEQILEAVKDKDAHKAALTGIRAQVTFLRQATGLPPRIELEQRLEENSNDSEATYQLALVDLSQRRHEEALAALLALFQRDRGYADGSPHRTLLDVFNALGSEHPLTIQYRRKLYQALY</sequence>
<keyword evidence="3" id="KW-0249">Electron transport</keyword>
<keyword evidence="2" id="KW-0813">Transport</keyword>
<gene>
    <name evidence="8" type="ORF">GCM10007418_33900</name>
</gene>
<dbReference type="InterPro" id="IPR017937">
    <property type="entry name" value="Thioredoxin_CS"/>
</dbReference>
<comment type="similarity">
    <text evidence="1">Belongs to the thioredoxin family.</text>
</comment>
<evidence type="ECO:0000256" key="2">
    <source>
        <dbReference type="ARBA" id="ARBA00022448"/>
    </source>
</evidence>
<feature type="domain" description="Thioredoxin" evidence="7">
    <location>
        <begin position="1"/>
        <end position="113"/>
    </location>
</feature>
<evidence type="ECO:0000256" key="6">
    <source>
        <dbReference type="NCBIfam" id="TIGR01068"/>
    </source>
</evidence>
<dbReference type="EMBL" id="BMFF01000010">
    <property type="protein sequence ID" value="GGD12128.1"/>
    <property type="molecule type" value="Genomic_DNA"/>
</dbReference>
<dbReference type="InterPro" id="IPR011990">
    <property type="entry name" value="TPR-like_helical_dom_sf"/>
</dbReference>
<evidence type="ECO:0000313" key="8">
    <source>
        <dbReference type="EMBL" id="GGD12128.1"/>
    </source>
</evidence>
<dbReference type="Pfam" id="PF14559">
    <property type="entry name" value="TPR_19"/>
    <property type="match status" value="1"/>
</dbReference>
<dbReference type="Proteomes" id="UP000638188">
    <property type="component" value="Unassembled WGS sequence"/>
</dbReference>
<keyword evidence="5" id="KW-0676">Redox-active center</keyword>
<accession>A0ABQ1Q369</accession>
<dbReference type="PANTHER" id="PTHR45663:SF11">
    <property type="entry name" value="GEO12009P1"/>
    <property type="match status" value="1"/>
</dbReference>
<dbReference type="CDD" id="cd02956">
    <property type="entry name" value="ybbN"/>
    <property type="match status" value="1"/>
</dbReference>
<dbReference type="PROSITE" id="PS51352">
    <property type="entry name" value="THIOREDOXIN_2"/>
    <property type="match status" value="1"/>
</dbReference>
<proteinExistence type="inferred from homology"/>
<dbReference type="PROSITE" id="PS00194">
    <property type="entry name" value="THIOREDOXIN_1"/>
    <property type="match status" value="1"/>
</dbReference>
<keyword evidence="9" id="KW-1185">Reference proteome</keyword>
<dbReference type="PANTHER" id="PTHR45663">
    <property type="entry name" value="GEO12009P1"/>
    <property type="match status" value="1"/>
</dbReference>
<protein>
    <recommendedName>
        <fullName evidence="6">Thioredoxin</fullName>
    </recommendedName>
</protein>
<dbReference type="InterPro" id="IPR036249">
    <property type="entry name" value="Thioredoxin-like_sf"/>
</dbReference>
<dbReference type="NCBIfam" id="TIGR01068">
    <property type="entry name" value="thioredoxin"/>
    <property type="match status" value="1"/>
</dbReference>
<dbReference type="PRINTS" id="PR00421">
    <property type="entry name" value="THIOREDOXIN"/>
</dbReference>
<dbReference type="InterPro" id="IPR005746">
    <property type="entry name" value="Thioredoxin"/>
</dbReference>
<dbReference type="Gene3D" id="1.25.40.10">
    <property type="entry name" value="Tetratricopeptide repeat domain"/>
    <property type="match status" value="2"/>
</dbReference>
<dbReference type="SUPFAM" id="SSF52833">
    <property type="entry name" value="Thioredoxin-like"/>
    <property type="match status" value="1"/>
</dbReference>
<dbReference type="Gene3D" id="3.40.30.10">
    <property type="entry name" value="Glutaredoxin"/>
    <property type="match status" value="1"/>
</dbReference>
<evidence type="ECO:0000256" key="1">
    <source>
        <dbReference type="ARBA" id="ARBA00008987"/>
    </source>
</evidence>
<evidence type="ECO:0000256" key="4">
    <source>
        <dbReference type="ARBA" id="ARBA00023157"/>
    </source>
</evidence>
<comment type="caution">
    <text evidence="8">The sequence shown here is derived from an EMBL/GenBank/DDBJ whole genome shotgun (WGS) entry which is preliminary data.</text>
</comment>
<evidence type="ECO:0000256" key="5">
    <source>
        <dbReference type="ARBA" id="ARBA00023284"/>
    </source>
</evidence>
<organism evidence="8 9">
    <name type="scientific">Halopseudomonas salina</name>
    <dbReference type="NCBI Taxonomy" id="1323744"/>
    <lineage>
        <taxon>Bacteria</taxon>
        <taxon>Pseudomonadati</taxon>
        <taxon>Pseudomonadota</taxon>
        <taxon>Gammaproteobacteria</taxon>
        <taxon>Pseudomonadales</taxon>
        <taxon>Pseudomonadaceae</taxon>
        <taxon>Halopseudomonas</taxon>
    </lineage>
</organism>
<name>A0ABQ1Q369_9GAMM</name>
<evidence type="ECO:0000259" key="7">
    <source>
        <dbReference type="PROSITE" id="PS51352"/>
    </source>
</evidence>